<feature type="non-terminal residue" evidence="1">
    <location>
        <position position="64"/>
    </location>
</feature>
<dbReference type="Proteomes" id="UP000184073">
    <property type="component" value="Unassembled WGS sequence"/>
</dbReference>
<reference evidence="2" key="1">
    <citation type="journal article" date="2017" name="Genome Biol.">
        <title>Comparative genomics reveals high biological diversity and specific adaptations in the industrially and medically important fungal genus Aspergillus.</title>
        <authorList>
            <person name="de Vries R.P."/>
            <person name="Riley R."/>
            <person name="Wiebenga A."/>
            <person name="Aguilar-Osorio G."/>
            <person name="Amillis S."/>
            <person name="Uchima C.A."/>
            <person name="Anderluh G."/>
            <person name="Asadollahi M."/>
            <person name="Askin M."/>
            <person name="Barry K."/>
            <person name="Battaglia E."/>
            <person name="Bayram O."/>
            <person name="Benocci T."/>
            <person name="Braus-Stromeyer S.A."/>
            <person name="Caldana C."/>
            <person name="Canovas D."/>
            <person name="Cerqueira G.C."/>
            <person name="Chen F."/>
            <person name="Chen W."/>
            <person name="Choi C."/>
            <person name="Clum A."/>
            <person name="Dos Santos R.A."/>
            <person name="Damasio A.R."/>
            <person name="Diallinas G."/>
            <person name="Emri T."/>
            <person name="Fekete E."/>
            <person name="Flipphi M."/>
            <person name="Freyberg S."/>
            <person name="Gallo A."/>
            <person name="Gournas C."/>
            <person name="Habgood R."/>
            <person name="Hainaut M."/>
            <person name="Harispe M.L."/>
            <person name="Henrissat B."/>
            <person name="Hilden K.S."/>
            <person name="Hope R."/>
            <person name="Hossain A."/>
            <person name="Karabika E."/>
            <person name="Karaffa L."/>
            <person name="Karanyi Z."/>
            <person name="Krasevec N."/>
            <person name="Kuo A."/>
            <person name="Kusch H."/>
            <person name="LaButti K."/>
            <person name="Lagendijk E.L."/>
            <person name="Lapidus A."/>
            <person name="Levasseur A."/>
            <person name="Lindquist E."/>
            <person name="Lipzen A."/>
            <person name="Logrieco A.F."/>
            <person name="MacCabe A."/>
            <person name="Maekelae M.R."/>
            <person name="Malavazi I."/>
            <person name="Melin P."/>
            <person name="Meyer V."/>
            <person name="Mielnichuk N."/>
            <person name="Miskei M."/>
            <person name="Molnar A.P."/>
            <person name="Mule G."/>
            <person name="Ngan C.Y."/>
            <person name="Orejas M."/>
            <person name="Orosz E."/>
            <person name="Ouedraogo J.P."/>
            <person name="Overkamp K.M."/>
            <person name="Park H.-S."/>
            <person name="Perrone G."/>
            <person name="Piumi F."/>
            <person name="Punt P.J."/>
            <person name="Ram A.F."/>
            <person name="Ramon A."/>
            <person name="Rauscher S."/>
            <person name="Record E."/>
            <person name="Riano-Pachon D.M."/>
            <person name="Robert V."/>
            <person name="Roehrig J."/>
            <person name="Ruller R."/>
            <person name="Salamov A."/>
            <person name="Salih N.S."/>
            <person name="Samson R.A."/>
            <person name="Sandor E."/>
            <person name="Sanguinetti M."/>
            <person name="Schuetze T."/>
            <person name="Sepcic K."/>
            <person name="Shelest E."/>
            <person name="Sherlock G."/>
            <person name="Sophianopoulou V."/>
            <person name="Squina F.M."/>
            <person name="Sun H."/>
            <person name="Susca A."/>
            <person name="Todd R.B."/>
            <person name="Tsang A."/>
            <person name="Unkles S.E."/>
            <person name="van de Wiele N."/>
            <person name="van Rossen-Uffink D."/>
            <person name="Oliveira J.V."/>
            <person name="Vesth T.C."/>
            <person name="Visser J."/>
            <person name="Yu J.-H."/>
            <person name="Zhou M."/>
            <person name="Andersen M.R."/>
            <person name="Archer D.B."/>
            <person name="Baker S.E."/>
            <person name="Benoit I."/>
            <person name="Brakhage A.A."/>
            <person name="Braus G.H."/>
            <person name="Fischer R."/>
            <person name="Frisvad J.C."/>
            <person name="Goldman G.H."/>
            <person name="Houbraken J."/>
            <person name="Oakley B."/>
            <person name="Pocsi I."/>
            <person name="Scazzocchio C."/>
            <person name="Seiboth B."/>
            <person name="vanKuyk P.A."/>
            <person name="Wortman J."/>
            <person name="Dyer P.S."/>
            <person name="Grigoriev I.V."/>
        </authorList>
    </citation>
    <scope>NUCLEOTIDE SEQUENCE [LARGE SCALE GENOMIC DNA]</scope>
    <source>
        <strain evidence="2">CBS 583.65</strain>
    </source>
</reference>
<protein>
    <submittedName>
        <fullName evidence="1">Uncharacterized protein</fullName>
    </submittedName>
</protein>
<dbReference type="GeneID" id="63726767"/>
<organism evidence="1 2">
    <name type="scientific">Aspergillus versicolor CBS 583.65</name>
    <dbReference type="NCBI Taxonomy" id="1036611"/>
    <lineage>
        <taxon>Eukaryota</taxon>
        <taxon>Fungi</taxon>
        <taxon>Dikarya</taxon>
        <taxon>Ascomycota</taxon>
        <taxon>Pezizomycotina</taxon>
        <taxon>Eurotiomycetes</taxon>
        <taxon>Eurotiomycetidae</taxon>
        <taxon>Eurotiales</taxon>
        <taxon>Aspergillaceae</taxon>
        <taxon>Aspergillus</taxon>
        <taxon>Aspergillus subgen. Nidulantes</taxon>
    </lineage>
</organism>
<dbReference type="PROSITE" id="PS51257">
    <property type="entry name" value="PROKAR_LIPOPROTEIN"/>
    <property type="match status" value="1"/>
</dbReference>
<proteinExistence type="predicted"/>
<dbReference type="AlphaFoldDB" id="A0A1L9P6V5"/>
<sequence length="64" mass="6814">MGIKGFNEMCGIFIAGLTGAALSCAEIPTVLSGRSTRLGLSDEMRRGVLHGPKKLEWPGLRLSL</sequence>
<keyword evidence="2" id="KW-1185">Reference proteome</keyword>
<dbReference type="EMBL" id="KV878125">
    <property type="protein sequence ID" value="OJI97251.1"/>
    <property type="molecule type" value="Genomic_DNA"/>
</dbReference>
<gene>
    <name evidence="1" type="ORF">ASPVEDRAFT_36660</name>
</gene>
<evidence type="ECO:0000313" key="2">
    <source>
        <dbReference type="Proteomes" id="UP000184073"/>
    </source>
</evidence>
<dbReference type="RefSeq" id="XP_040663014.1">
    <property type="nucleotide sequence ID" value="XM_040811256.1"/>
</dbReference>
<evidence type="ECO:0000313" key="1">
    <source>
        <dbReference type="EMBL" id="OJI97251.1"/>
    </source>
</evidence>
<dbReference type="VEuPathDB" id="FungiDB:ASPVEDRAFT_36660"/>
<accession>A0A1L9P6V5</accession>
<name>A0A1L9P6V5_ASPVE</name>